<gene>
    <name evidence="1" type="ORF">C9994_00110</name>
</gene>
<dbReference type="AlphaFoldDB" id="A0A2T4DVY6"/>
<comment type="caution">
    <text evidence="1">The sequence shown here is derived from an EMBL/GenBank/DDBJ whole genome shotgun (WGS) entry which is preliminary data.</text>
</comment>
<name>A0A2T4DVY6_9BACT</name>
<dbReference type="Proteomes" id="UP000240608">
    <property type="component" value="Unassembled WGS sequence"/>
</dbReference>
<proteinExistence type="predicted"/>
<evidence type="ECO:0000313" key="1">
    <source>
        <dbReference type="EMBL" id="PTB97995.1"/>
    </source>
</evidence>
<dbReference type="EMBL" id="PYVU01000001">
    <property type="protein sequence ID" value="PTB97995.1"/>
    <property type="molecule type" value="Genomic_DNA"/>
</dbReference>
<organism evidence="1 2">
    <name type="scientific">Marivirga lumbricoides</name>
    <dbReference type="NCBI Taxonomy" id="1046115"/>
    <lineage>
        <taxon>Bacteria</taxon>
        <taxon>Pseudomonadati</taxon>
        <taxon>Bacteroidota</taxon>
        <taxon>Cytophagia</taxon>
        <taxon>Cytophagales</taxon>
        <taxon>Marivirgaceae</taxon>
        <taxon>Marivirga</taxon>
    </lineage>
</organism>
<sequence length="76" mass="8258">MKLSKNTQKAGLALMGSMAGFLLAKQLKIEDYYPFILLGGFLGNTVGEELIPEKQPTTLNTLGFINSNGQLKLITL</sequence>
<protein>
    <submittedName>
        <fullName evidence="1">Uncharacterized protein</fullName>
    </submittedName>
</protein>
<evidence type="ECO:0000313" key="2">
    <source>
        <dbReference type="Proteomes" id="UP000240608"/>
    </source>
</evidence>
<accession>A0A2T4DVY6</accession>
<reference evidence="1 2" key="1">
    <citation type="submission" date="2018-03" db="EMBL/GenBank/DDBJ databases">
        <title>Cross-interface Injection: A General Nanoliter Liquid Handling Method Applied to Single Cells Genome Amplification Automated Nanoliter Liquid Handling Applied to Single Cell Multiple Displacement Amplification.</title>
        <authorList>
            <person name="Yun J."/>
            <person name="Xu P."/>
            <person name="Xu J."/>
            <person name="Dai X."/>
            <person name="Wang Y."/>
            <person name="Zheng X."/>
            <person name="Cao C."/>
            <person name="Yi Q."/>
            <person name="Zhu Y."/>
            <person name="Wang L."/>
            <person name="Dong Z."/>
            <person name="Huang Y."/>
            <person name="Huang L."/>
            <person name="Du W."/>
        </authorList>
    </citation>
    <scope>NUCLEOTIDE SEQUENCE [LARGE SCALE GENOMIC DNA]</scope>
    <source>
        <strain evidence="1 2">Z-D1-2</strain>
    </source>
</reference>